<dbReference type="InterPro" id="IPR046958">
    <property type="entry name" value="RBK1/2/STUNTED"/>
</dbReference>
<dbReference type="SUPFAM" id="SSF56112">
    <property type="entry name" value="Protein kinase-like (PK-like)"/>
    <property type="match status" value="1"/>
</dbReference>
<dbReference type="Proteomes" id="UP000079169">
    <property type="component" value="Unplaced"/>
</dbReference>
<reference evidence="3" key="1">
    <citation type="submission" date="2025-08" db="UniProtKB">
        <authorList>
            <consortium name="RefSeq"/>
        </authorList>
    </citation>
    <scope>IDENTIFICATION</scope>
</reference>
<dbReference type="STRING" id="121845.A0A3Q0JKN7"/>
<dbReference type="InterPro" id="IPR000719">
    <property type="entry name" value="Prot_kinase_dom"/>
</dbReference>
<evidence type="ECO:0000259" key="1">
    <source>
        <dbReference type="PROSITE" id="PS50011"/>
    </source>
</evidence>
<dbReference type="PANTHER" id="PTHR47987">
    <property type="entry name" value="OS08G0249100 PROTEIN"/>
    <property type="match status" value="1"/>
</dbReference>
<dbReference type="PaxDb" id="121845-A0A3Q0JKN7"/>
<feature type="domain" description="Protein kinase" evidence="1">
    <location>
        <begin position="1"/>
        <end position="124"/>
    </location>
</feature>
<dbReference type="Gene3D" id="1.10.510.10">
    <property type="entry name" value="Transferase(Phosphotransferase) domain 1"/>
    <property type="match status" value="1"/>
</dbReference>
<proteinExistence type="predicted"/>
<evidence type="ECO:0000313" key="3">
    <source>
        <dbReference type="RefSeq" id="XP_026688887.1"/>
    </source>
</evidence>
<keyword evidence="2" id="KW-1185">Reference proteome</keyword>
<gene>
    <name evidence="3" type="primary">LOC113473477</name>
</gene>
<dbReference type="KEGG" id="dci:113473477"/>
<dbReference type="Pfam" id="PF00069">
    <property type="entry name" value="Pkinase"/>
    <property type="match status" value="1"/>
</dbReference>
<dbReference type="GO" id="GO:0005524">
    <property type="term" value="F:ATP binding"/>
    <property type="evidence" value="ECO:0007669"/>
    <property type="project" value="InterPro"/>
</dbReference>
<accession>A0A3Q0JKN7</accession>
<name>A0A3Q0JKN7_DIACI</name>
<dbReference type="PROSITE" id="PS50011">
    <property type="entry name" value="PROTEIN_KINASE_DOM"/>
    <property type="match status" value="1"/>
</dbReference>
<dbReference type="AlphaFoldDB" id="A0A3Q0JKN7"/>
<dbReference type="GeneID" id="113473477"/>
<dbReference type="InterPro" id="IPR011009">
    <property type="entry name" value="Kinase-like_dom_sf"/>
</dbReference>
<dbReference type="RefSeq" id="XP_026688887.1">
    <property type="nucleotide sequence ID" value="XM_026833086.1"/>
</dbReference>
<protein>
    <submittedName>
        <fullName evidence="3">Interleukin-1 receptor-associated kinase 4-like</fullName>
    </submittedName>
</protein>
<sequence length="124" mass="14248">MSETSNMKTMYTENLTGTRPYMPPEAMHCQISTKTDVFSYGVILLELLTGMKPIDDNNTILYYYLVVEQEVPVREVLDKEAGEWNETHVETLIGIVFEKCCVFEKDKRASMRDIVDLLSKSVNN</sequence>
<organism evidence="2 3">
    <name type="scientific">Diaphorina citri</name>
    <name type="common">Asian citrus psyllid</name>
    <dbReference type="NCBI Taxonomy" id="121845"/>
    <lineage>
        <taxon>Eukaryota</taxon>
        <taxon>Metazoa</taxon>
        <taxon>Ecdysozoa</taxon>
        <taxon>Arthropoda</taxon>
        <taxon>Hexapoda</taxon>
        <taxon>Insecta</taxon>
        <taxon>Pterygota</taxon>
        <taxon>Neoptera</taxon>
        <taxon>Paraneoptera</taxon>
        <taxon>Hemiptera</taxon>
        <taxon>Sternorrhyncha</taxon>
        <taxon>Psylloidea</taxon>
        <taxon>Psyllidae</taxon>
        <taxon>Diaphorininae</taxon>
        <taxon>Diaphorina</taxon>
    </lineage>
</organism>
<dbReference type="GO" id="GO:0004672">
    <property type="term" value="F:protein kinase activity"/>
    <property type="evidence" value="ECO:0007669"/>
    <property type="project" value="InterPro"/>
</dbReference>
<evidence type="ECO:0000313" key="2">
    <source>
        <dbReference type="Proteomes" id="UP000079169"/>
    </source>
</evidence>